<dbReference type="Pfam" id="PF01425">
    <property type="entry name" value="Amidase"/>
    <property type="match status" value="3"/>
</dbReference>
<keyword evidence="1" id="KW-0472">Membrane</keyword>
<dbReference type="SUPFAM" id="SSF75304">
    <property type="entry name" value="Amidase signature (AS) enzymes"/>
    <property type="match status" value="1"/>
</dbReference>
<sequence length="578" mass="64134">MRRLLHCVVSIENYTIHCDDADEKKVGGYAIPETTIYLQFSHHDVQIGDILNLFANEMDGCQVMDTCSSIIYLISRLYFFVVTVVFYVVNIFKTKQVVPPISDDLLLISATEAVKRIVKRKITSEALIRAYIHRIEQVNDVINTVVVRLFDEATKKAAEIDREIAEMGNERLEQRVRSKPLLGVPFTVKDALEVDGQIITCGIYNHRDNKCTQSAEVIKRMEAAGAILIAITNVPEACSWVESTNGIYGLSKNPYDTRLSVGGSSGGEGALISAAGSLRTRKPQEMCQKRNLLGTRIGIGSDIGGSIRIPSFMNGIFGMKPTPGVIPLDGHVPMPKEFQIQMLRIGPMCRYVEDVPLLMEVMGGELAVDLHLKGMVDFKKAVSYFEQKFDVEGIRLDLPLASNAIEMLFSCIQAKNTPTISESFKSLKGDRGSLNWMTELPKLLAGKSVHTAAALFLSFFESMDRTSEKEKAKFRRLRDRLARQVTETLGDDGILLFPSWPTTAPYHHQTFFTPFNTAYTGLFNALTLPVITCPMGLDRNGLPLGLQIVGARNSDRLLIAAAQQLSQAFGGWTPAWSQ</sequence>
<evidence type="ECO:0000313" key="3">
    <source>
        <dbReference type="EMBL" id="KAK6727725.1"/>
    </source>
</evidence>
<dbReference type="PIRSF" id="PIRSF001221">
    <property type="entry name" value="Amidase_fungi"/>
    <property type="match status" value="1"/>
</dbReference>
<dbReference type="Proteomes" id="UP001303046">
    <property type="component" value="Unassembled WGS sequence"/>
</dbReference>
<keyword evidence="1" id="KW-0812">Transmembrane</keyword>
<feature type="domain" description="Amidase" evidence="2">
    <location>
        <begin position="127"/>
        <end position="277"/>
    </location>
</feature>
<dbReference type="Gene3D" id="3.90.1300.10">
    <property type="entry name" value="Amidase signature (AS) domain"/>
    <property type="match status" value="2"/>
</dbReference>
<feature type="transmembrane region" description="Helical" evidence="1">
    <location>
        <begin position="70"/>
        <end position="89"/>
    </location>
</feature>
<name>A0ABR1BR83_NECAM</name>
<dbReference type="InterPro" id="IPR052739">
    <property type="entry name" value="FAAH2"/>
</dbReference>
<organism evidence="3 4">
    <name type="scientific">Necator americanus</name>
    <name type="common">Human hookworm</name>
    <dbReference type="NCBI Taxonomy" id="51031"/>
    <lineage>
        <taxon>Eukaryota</taxon>
        <taxon>Metazoa</taxon>
        <taxon>Ecdysozoa</taxon>
        <taxon>Nematoda</taxon>
        <taxon>Chromadorea</taxon>
        <taxon>Rhabditida</taxon>
        <taxon>Rhabditina</taxon>
        <taxon>Rhabditomorpha</taxon>
        <taxon>Strongyloidea</taxon>
        <taxon>Ancylostomatidae</taxon>
        <taxon>Bunostominae</taxon>
        <taxon>Necator</taxon>
    </lineage>
</organism>
<accession>A0ABR1BR83</accession>
<feature type="domain" description="Amidase" evidence="2">
    <location>
        <begin position="295"/>
        <end position="382"/>
    </location>
</feature>
<gene>
    <name evidence="3" type="primary">Necator_chrI.g1545</name>
    <name evidence="3" type="ORF">RB195_005419</name>
</gene>
<reference evidence="3 4" key="1">
    <citation type="submission" date="2023-08" db="EMBL/GenBank/DDBJ databases">
        <title>A Necator americanus chromosomal reference genome.</title>
        <authorList>
            <person name="Ilik V."/>
            <person name="Petrzelkova K.J."/>
            <person name="Pardy F."/>
            <person name="Fuh T."/>
            <person name="Niatou-Singa F.S."/>
            <person name="Gouil Q."/>
            <person name="Baker L."/>
            <person name="Ritchie M.E."/>
            <person name="Jex A.R."/>
            <person name="Gazzola D."/>
            <person name="Li H."/>
            <person name="Toshio Fujiwara R."/>
            <person name="Zhan B."/>
            <person name="Aroian R.V."/>
            <person name="Pafco B."/>
            <person name="Schwarz E.M."/>
        </authorList>
    </citation>
    <scope>NUCLEOTIDE SEQUENCE [LARGE SCALE GENOMIC DNA]</scope>
    <source>
        <strain evidence="3 4">Aroian</strain>
        <tissue evidence="3">Whole animal</tissue>
    </source>
</reference>
<protein>
    <recommendedName>
        <fullName evidence="2">Amidase domain-containing protein</fullName>
    </recommendedName>
</protein>
<evidence type="ECO:0000256" key="1">
    <source>
        <dbReference type="SAM" id="Phobius"/>
    </source>
</evidence>
<dbReference type="InterPro" id="IPR036928">
    <property type="entry name" value="AS_sf"/>
</dbReference>
<dbReference type="EMBL" id="JAVFWL010000001">
    <property type="protein sequence ID" value="KAK6727725.1"/>
    <property type="molecule type" value="Genomic_DNA"/>
</dbReference>
<dbReference type="PANTHER" id="PTHR43372:SF4">
    <property type="entry name" value="FATTY-ACID AMIDE HYDROLASE 2"/>
    <property type="match status" value="1"/>
</dbReference>
<dbReference type="InterPro" id="IPR023631">
    <property type="entry name" value="Amidase_dom"/>
</dbReference>
<comment type="caution">
    <text evidence="3">The sequence shown here is derived from an EMBL/GenBank/DDBJ whole genome shotgun (WGS) entry which is preliminary data.</text>
</comment>
<evidence type="ECO:0000259" key="2">
    <source>
        <dbReference type="Pfam" id="PF01425"/>
    </source>
</evidence>
<proteinExistence type="predicted"/>
<evidence type="ECO:0000313" key="4">
    <source>
        <dbReference type="Proteomes" id="UP001303046"/>
    </source>
</evidence>
<dbReference type="PANTHER" id="PTHR43372">
    <property type="entry name" value="FATTY-ACID AMIDE HYDROLASE"/>
    <property type="match status" value="1"/>
</dbReference>
<keyword evidence="1" id="KW-1133">Transmembrane helix</keyword>
<keyword evidence="4" id="KW-1185">Reference proteome</keyword>
<feature type="domain" description="Amidase" evidence="2">
    <location>
        <begin position="395"/>
        <end position="558"/>
    </location>
</feature>